<gene>
    <name evidence="2" type="ORF">HJC23_006273</name>
</gene>
<dbReference type="EMBL" id="JABMIG020000151">
    <property type="protein sequence ID" value="KAL3788820.1"/>
    <property type="molecule type" value="Genomic_DNA"/>
</dbReference>
<sequence>EEKEEKEKKEKKEKRKEEKKEKRSQFATVLAQEPPTLSDIEYLLVNRA</sequence>
<organism evidence="2 3">
    <name type="scientific">Cyclotella cryptica</name>
    <dbReference type="NCBI Taxonomy" id="29204"/>
    <lineage>
        <taxon>Eukaryota</taxon>
        <taxon>Sar</taxon>
        <taxon>Stramenopiles</taxon>
        <taxon>Ochrophyta</taxon>
        <taxon>Bacillariophyta</taxon>
        <taxon>Coscinodiscophyceae</taxon>
        <taxon>Thalassiosirophycidae</taxon>
        <taxon>Stephanodiscales</taxon>
        <taxon>Stephanodiscaceae</taxon>
        <taxon>Cyclotella</taxon>
    </lineage>
</organism>
<feature type="non-terminal residue" evidence="2">
    <location>
        <position position="1"/>
    </location>
</feature>
<proteinExistence type="predicted"/>
<feature type="region of interest" description="Disordered" evidence="1">
    <location>
        <begin position="1"/>
        <end position="27"/>
    </location>
</feature>
<evidence type="ECO:0000313" key="3">
    <source>
        <dbReference type="Proteomes" id="UP001516023"/>
    </source>
</evidence>
<dbReference type="AlphaFoldDB" id="A0ABD3PRI4"/>
<evidence type="ECO:0000256" key="1">
    <source>
        <dbReference type="SAM" id="MobiDB-lite"/>
    </source>
</evidence>
<keyword evidence="3" id="KW-1185">Reference proteome</keyword>
<reference evidence="2 3" key="1">
    <citation type="journal article" date="2020" name="G3 (Bethesda)">
        <title>Improved Reference Genome for Cyclotella cryptica CCMP332, a Model for Cell Wall Morphogenesis, Salinity Adaptation, and Lipid Production in Diatoms (Bacillariophyta).</title>
        <authorList>
            <person name="Roberts W.R."/>
            <person name="Downey K.M."/>
            <person name="Ruck E.C."/>
            <person name="Traller J.C."/>
            <person name="Alverson A.J."/>
        </authorList>
    </citation>
    <scope>NUCLEOTIDE SEQUENCE [LARGE SCALE GENOMIC DNA]</scope>
    <source>
        <strain evidence="2 3">CCMP332</strain>
    </source>
</reference>
<accession>A0ABD3PRI4</accession>
<name>A0ABD3PRI4_9STRA</name>
<protein>
    <submittedName>
        <fullName evidence="2">Uncharacterized protein</fullName>
    </submittedName>
</protein>
<comment type="caution">
    <text evidence="2">The sequence shown here is derived from an EMBL/GenBank/DDBJ whole genome shotgun (WGS) entry which is preliminary data.</text>
</comment>
<feature type="compositionally biased region" description="Basic and acidic residues" evidence="1">
    <location>
        <begin position="1"/>
        <end position="24"/>
    </location>
</feature>
<dbReference type="Proteomes" id="UP001516023">
    <property type="component" value="Unassembled WGS sequence"/>
</dbReference>
<evidence type="ECO:0000313" key="2">
    <source>
        <dbReference type="EMBL" id="KAL3788820.1"/>
    </source>
</evidence>